<protein>
    <submittedName>
        <fullName evidence="2">Ubiquinol-cytochrome C reductase</fullName>
    </submittedName>
</protein>
<dbReference type="SUPFAM" id="SSF88697">
    <property type="entry name" value="PUA domain-like"/>
    <property type="match status" value="1"/>
</dbReference>
<evidence type="ECO:0000259" key="1">
    <source>
        <dbReference type="Pfam" id="PF01878"/>
    </source>
</evidence>
<dbReference type="EMBL" id="CAADRN010000038">
    <property type="protein sequence ID" value="VFU11705.1"/>
    <property type="molecule type" value="Genomic_DNA"/>
</dbReference>
<dbReference type="PANTHER" id="PTHR14087:SF7">
    <property type="entry name" value="THYMOCYTE NUCLEAR PROTEIN 1"/>
    <property type="match status" value="1"/>
</dbReference>
<organism evidence="2">
    <name type="scientific">anaerobic digester metagenome</name>
    <dbReference type="NCBI Taxonomy" id="1263854"/>
    <lineage>
        <taxon>unclassified sequences</taxon>
        <taxon>metagenomes</taxon>
        <taxon>ecological metagenomes</taxon>
    </lineage>
</organism>
<sequence>MAFWLLKTEPGEYSFQNLLQQRPDVWDGVKSPAAQKNIKSMQPKDLAFIYHTGKERSLTGVAEIITRPYPDPKGTGLYVIDLAPVYRLKRPVSLAEIKQDHFFSGWELVRLPRLSVMPVPPEFWDKIHRMAEYPLT</sequence>
<accession>A0A485LVB2</accession>
<dbReference type="GO" id="GO:0005634">
    <property type="term" value="C:nucleus"/>
    <property type="evidence" value="ECO:0007669"/>
    <property type="project" value="TreeGrafter"/>
</dbReference>
<name>A0A485LVB2_9ZZZZ</name>
<dbReference type="Pfam" id="PF01878">
    <property type="entry name" value="EVE"/>
    <property type="match status" value="1"/>
</dbReference>
<dbReference type="PANTHER" id="PTHR14087">
    <property type="entry name" value="THYMOCYTE NUCLEAR PROTEIN 1"/>
    <property type="match status" value="1"/>
</dbReference>
<evidence type="ECO:0000313" key="2">
    <source>
        <dbReference type="EMBL" id="VFU11705.1"/>
    </source>
</evidence>
<dbReference type="Gene3D" id="3.10.590.10">
    <property type="entry name" value="ph1033 like domains"/>
    <property type="match status" value="1"/>
</dbReference>
<dbReference type="AlphaFoldDB" id="A0A485LVB2"/>
<dbReference type="InterPro" id="IPR002740">
    <property type="entry name" value="EVE_domain"/>
</dbReference>
<proteinExistence type="predicted"/>
<dbReference type="InterPro" id="IPR015947">
    <property type="entry name" value="PUA-like_sf"/>
</dbReference>
<dbReference type="InterPro" id="IPR052181">
    <property type="entry name" value="5hmC_binding"/>
</dbReference>
<gene>
    <name evidence="2" type="ORF">SCFA_1320007</name>
</gene>
<reference evidence="2" key="1">
    <citation type="submission" date="2019-03" db="EMBL/GenBank/DDBJ databases">
        <authorList>
            <person name="Hao L."/>
        </authorList>
    </citation>
    <scope>NUCLEOTIDE SEQUENCE</scope>
</reference>
<feature type="domain" description="EVE" evidence="1">
    <location>
        <begin position="2"/>
        <end position="130"/>
    </location>
</feature>